<evidence type="ECO:0000256" key="2">
    <source>
        <dbReference type="ARBA" id="ARBA00022448"/>
    </source>
</evidence>
<gene>
    <name evidence="9" type="ORF">FMM08_21550</name>
</gene>
<dbReference type="InterPro" id="IPR010290">
    <property type="entry name" value="TM_effector"/>
</dbReference>
<organism evidence="9 10">
    <name type="scientific">Quadrisphaera setariae</name>
    <dbReference type="NCBI Taxonomy" id="2593304"/>
    <lineage>
        <taxon>Bacteria</taxon>
        <taxon>Bacillati</taxon>
        <taxon>Actinomycetota</taxon>
        <taxon>Actinomycetes</taxon>
        <taxon>Kineosporiales</taxon>
        <taxon>Kineosporiaceae</taxon>
        <taxon>Quadrisphaera</taxon>
    </lineage>
</organism>
<name>A0A5C8Z3A6_9ACTN</name>
<keyword evidence="3" id="KW-1003">Cell membrane</keyword>
<evidence type="ECO:0000313" key="10">
    <source>
        <dbReference type="Proteomes" id="UP000321234"/>
    </source>
</evidence>
<dbReference type="SUPFAM" id="SSF103473">
    <property type="entry name" value="MFS general substrate transporter"/>
    <property type="match status" value="1"/>
</dbReference>
<evidence type="ECO:0000259" key="8">
    <source>
        <dbReference type="PROSITE" id="PS50850"/>
    </source>
</evidence>
<keyword evidence="6 7" id="KW-0472">Membrane</keyword>
<feature type="domain" description="Major facilitator superfamily (MFS) profile" evidence="8">
    <location>
        <begin position="1"/>
        <end position="399"/>
    </location>
</feature>
<feature type="transmembrane region" description="Helical" evidence="7">
    <location>
        <begin position="374"/>
        <end position="396"/>
    </location>
</feature>
<dbReference type="GO" id="GO:0005886">
    <property type="term" value="C:plasma membrane"/>
    <property type="evidence" value="ECO:0007669"/>
    <property type="project" value="UniProtKB-SubCell"/>
</dbReference>
<feature type="transmembrane region" description="Helical" evidence="7">
    <location>
        <begin position="79"/>
        <end position="101"/>
    </location>
</feature>
<dbReference type="InterPro" id="IPR020846">
    <property type="entry name" value="MFS_dom"/>
</dbReference>
<feature type="transmembrane region" description="Helical" evidence="7">
    <location>
        <begin position="213"/>
        <end position="236"/>
    </location>
</feature>
<feature type="transmembrane region" description="Helical" evidence="7">
    <location>
        <begin position="285"/>
        <end position="305"/>
    </location>
</feature>
<evidence type="ECO:0000256" key="1">
    <source>
        <dbReference type="ARBA" id="ARBA00004651"/>
    </source>
</evidence>
<dbReference type="PROSITE" id="PS50850">
    <property type="entry name" value="MFS"/>
    <property type="match status" value="1"/>
</dbReference>
<feature type="transmembrane region" description="Helical" evidence="7">
    <location>
        <begin position="311"/>
        <end position="333"/>
    </location>
</feature>
<keyword evidence="10" id="KW-1185">Reference proteome</keyword>
<dbReference type="CDD" id="cd06173">
    <property type="entry name" value="MFS_MefA_like"/>
    <property type="match status" value="1"/>
</dbReference>
<dbReference type="PANTHER" id="PTHR23513:SF11">
    <property type="entry name" value="STAPHYLOFERRIN A TRANSPORTER"/>
    <property type="match status" value="1"/>
</dbReference>
<dbReference type="EMBL" id="VKAC01000018">
    <property type="protein sequence ID" value="TXR51749.1"/>
    <property type="molecule type" value="Genomic_DNA"/>
</dbReference>
<dbReference type="Gene3D" id="1.20.1250.20">
    <property type="entry name" value="MFS general substrate transporter like domains"/>
    <property type="match status" value="1"/>
</dbReference>
<evidence type="ECO:0000256" key="5">
    <source>
        <dbReference type="ARBA" id="ARBA00022989"/>
    </source>
</evidence>
<comment type="subcellular location">
    <subcellularLocation>
        <location evidence="1">Cell membrane</location>
        <topology evidence="1">Multi-pass membrane protein</topology>
    </subcellularLocation>
</comment>
<accession>A0A5C8Z3A6</accession>
<dbReference type="InterPro" id="IPR036259">
    <property type="entry name" value="MFS_trans_sf"/>
</dbReference>
<comment type="caution">
    <text evidence="9">The sequence shown here is derived from an EMBL/GenBank/DDBJ whole genome shotgun (WGS) entry which is preliminary data.</text>
</comment>
<protein>
    <submittedName>
        <fullName evidence="9">MFS transporter</fullName>
    </submittedName>
</protein>
<reference evidence="9 10" key="1">
    <citation type="submission" date="2019-07" db="EMBL/GenBank/DDBJ databases">
        <title>Quadrisphaera sp. strain DD2A genome sequencing and assembly.</title>
        <authorList>
            <person name="Kim I."/>
        </authorList>
    </citation>
    <scope>NUCLEOTIDE SEQUENCE [LARGE SCALE GENOMIC DNA]</scope>
    <source>
        <strain evidence="9 10">DD2A</strain>
    </source>
</reference>
<dbReference type="Proteomes" id="UP000321234">
    <property type="component" value="Unassembled WGS sequence"/>
</dbReference>
<feature type="transmembrane region" description="Helical" evidence="7">
    <location>
        <begin position="345"/>
        <end position="368"/>
    </location>
</feature>
<evidence type="ECO:0000313" key="9">
    <source>
        <dbReference type="EMBL" id="TXR51749.1"/>
    </source>
</evidence>
<proteinExistence type="predicted"/>
<dbReference type="GO" id="GO:0022857">
    <property type="term" value="F:transmembrane transporter activity"/>
    <property type="evidence" value="ECO:0007669"/>
    <property type="project" value="InterPro"/>
</dbReference>
<dbReference type="PANTHER" id="PTHR23513">
    <property type="entry name" value="INTEGRAL MEMBRANE EFFLUX PROTEIN-RELATED"/>
    <property type="match status" value="1"/>
</dbReference>
<dbReference type="OrthoDB" id="9775268at2"/>
<evidence type="ECO:0000256" key="7">
    <source>
        <dbReference type="SAM" id="Phobius"/>
    </source>
</evidence>
<feature type="transmembrane region" description="Helical" evidence="7">
    <location>
        <begin position="256"/>
        <end position="278"/>
    </location>
</feature>
<keyword evidence="2" id="KW-0813">Transport</keyword>
<dbReference type="AlphaFoldDB" id="A0A5C8Z3A6"/>
<keyword evidence="4 7" id="KW-0812">Transmembrane</keyword>
<sequence length="432" mass="45225">MAPTFTSLTVRNYRIWAGGAIVSNVGTWMQRVAQDWLVLTQLTDNSAVAVGITTALQFGPQLVLGPLTGAVADRFPQRAVLAATQALMGTWALLLGLLVVLGDPQLWQVYVLAGLLGVTSAFDAPVRQTFVTSLVPQRMLANAVGLNSASFNGARLIGPAVAGLLIAAVGTGWVFLINAVTFAATFGSLMLMRRGELVPAPRRKRGRGATREGLAYVRSRPDIVLILLVVGLVGAFGMNFQMTTALMARVEFGLGASSYGLLGSIMAIGSLTGALLAARREKPRLRLVVGAATAFGVFAIIASVMPGYWTFALALIPVGLSALTLMTAANATVQMTTPPELRGRVMALYMAVFAGTTPLGAPLVGWIGEVAGPRWSIAVGGIAALVAAAVVVLVVSRRQEVHVSYRLHARPHLLVEVGSAQEPVPAGLREAA</sequence>
<evidence type="ECO:0000256" key="6">
    <source>
        <dbReference type="ARBA" id="ARBA00023136"/>
    </source>
</evidence>
<evidence type="ECO:0000256" key="4">
    <source>
        <dbReference type="ARBA" id="ARBA00022692"/>
    </source>
</evidence>
<keyword evidence="5 7" id="KW-1133">Transmembrane helix</keyword>
<dbReference type="Pfam" id="PF05977">
    <property type="entry name" value="MFS_3"/>
    <property type="match status" value="1"/>
</dbReference>
<evidence type="ECO:0000256" key="3">
    <source>
        <dbReference type="ARBA" id="ARBA00022475"/>
    </source>
</evidence>